<evidence type="ECO:0000313" key="1">
    <source>
        <dbReference type="EMBL" id="QAY59676.1"/>
    </source>
</evidence>
<dbReference type="KEGG" id="mprt:ET475_06500"/>
<reference evidence="1 2" key="1">
    <citation type="submission" date="2019-01" db="EMBL/GenBank/DDBJ databases">
        <title>Genome sequencing of strain DFW100M-13.</title>
        <authorList>
            <person name="Heo J."/>
            <person name="Kim S.-J."/>
            <person name="Kim J.-S."/>
            <person name="Hong S.-B."/>
            <person name="Kwon S.-W."/>
        </authorList>
    </citation>
    <scope>NUCLEOTIDE SEQUENCE [LARGE SCALE GENOMIC DNA]</scope>
    <source>
        <strain evidence="1 2">DFW100M-13</strain>
    </source>
</reference>
<dbReference type="AlphaFoldDB" id="A0A4P6EDA2"/>
<evidence type="ECO:0000313" key="2">
    <source>
        <dbReference type="Proteomes" id="UP000293995"/>
    </source>
</evidence>
<dbReference type="EMBL" id="CP035494">
    <property type="protein sequence ID" value="QAY59676.1"/>
    <property type="molecule type" value="Genomic_DNA"/>
</dbReference>
<accession>A0A4P6EDA2</accession>
<organism evidence="1 2">
    <name type="scientific">Microbacterium protaetiae</name>
    <dbReference type="NCBI Taxonomy" id="2509458"/>
    <lineage>
        <taxon>Bacteria</taxon>
        <taxon>Bacillati</taxon>
        <taxon>Actinomycetota</taxon>
        <taxon>Actinomycetes</taxon>
        <taxon>Micrococcales</taxon>
        <taxon>Microbacteriaceae</taxon>
        <taxon>Microbacterium</taxon>
    </lineage>
</organism>
<proteinExistence type="predicted"/>
<sequence>MPTAATNDLPAHAVADVRTITDVMTIPATVVAGTDYAVTAPEVGTLRQRGTAFTFEASKGSGRRKINLANTVTTASPIVPLGIEVGKGTPVLAVHDTSLTLRAAMTPTQVLRQAQRTPSVVRAQIDGSRGPFTCTLNDPLPTEQAGNYELSCRIPTKIPSVVGATGVLALTLAERADVVALPLEAVAGTRDKGSVYLPGSRAPHPVSLGITDGAYIEITKGLAAGDIVLIPSPSILDAQ</sequence>
<dbReference type="RefSeq" id="WP_129387496.1">
    <property type="nucleotide sequence ID" value="NZ_CP035494.1"/>
</dbReference>
<name>A0A4P6EDA2_9MICO</name>
<dbReference type="Gene3D" id="2.40.420.20">
    <property type="match status" value="1"/>
</dbReference>
<dbReference type="OrthoDB" id="4401807at2"/>
<protein>
    <recommendedName>
        <fullName evidence="3">HlyD family efflux transporter periplasmic adaptor subunit</fullName>
    </recommendedName>
</protein>
<gene>
    <name evidence="1" type="ORF">ET475_06500</name>
</gene>
<evidence type="ECO:0008006" key="3">
    <source>
        <dbReference type="Google" id="ProtNLM"/>
    </source>
</evidence>
<dbReference type="Proteomes" id="UP000293995">
    <property type="component" value="Chromosome"/>
</dbReference>
<keyword evidence="2" id="KW-1185">Reference proteome</keyword>